<comment type="similarity">
    <text evidence="1">Belongs to the SNF2/RAD54 helicase family.</text>
</comment>
<dbReference type="Proteomes" id="UP001244011">
    <property type="component" value="Unassembled WGS sequence"/>
</dbReference>
<dbReference type="Pfam" id="PF00097">
    <property type="entry name" value="zf-C3HC4"/>
    <property type="match status" value="1"/>
</dbReference>
<accession>A0AAJ0C140</accession>
<gene>
    <name evidence="14" type="ORF">QBC33DRAFT_490230</name>
</gene>
<dbReference type="PROSITE" id="PS50089">
    <property type="entry name" value="ZF_RING_2"/>
    <property type="match status" value="1"/>
</dbReference>
<evidence type="ECO:0000313" key="15">
    <source>
        <dbReference type="Proteomes" id="UP001244011"/>
    </source>
</evidence>
<dbReference type="InterPro" id="IPR014001">
    <property type="entry name" value="Helicase_ATP-bd"/>
</dbReference>
<reference evidence="14" key="1">
    <citation type="submission" date="2023-06" db="EMBL/GenBank/DDBJ databases">
        <title>Genome-scale phylogeny and comparative genomics of the fungal order Sordariales.</title>
        <authorList>
            <consortium name="Lawrence Berkeley National Laboratory"/>
            <person name="Hensen N."/>
            <person name="Bonometti L."/>
            <person name="Westerberg I."/>
            <person name="Brannstrom I.O."/>
            <person name="Guillou S."/>
            <person name="Cros-Aarteil S."/>
            <person name="Calhoun S."/>
            <person name="Haridas S."/>
            <person name="Kuo A."/>
            <person name="Mondo S."/>
            <person name="Pangilinan J."/>
            <person name="Riley R."/>
            <person name="Labutti K."/>
            <person name="Andreopoulos B."/>
            <person name="Lipzen A."/>
            <person name="Chen C."/>
            <person name="Yanf M."/>
            <person name="Daum C."/>
            <person name="Ng V."/>
            <person name="Clum A."/>
            <person name="Steindorff A."/>
            <person name="Ohm R."/>
            <person name="Martin F."/>
            <person name="Silar P."/>
            <person name="Natvig D."/>
            <person name="Lalanne C."/>
            <person name="Gautier V."/>
            <person name="Ament-Velasquez S.L."/>
            <person name="Kruys A."/>
            <person name="Hutchinson M.I."/>
            <person name="Powell A.J."/>
            <person name="Barry K."/>
            <person name="Miller A.N."/>
            <person name="Grigoriev I.V."/>
            <person name="Debuchy R."/>
            <person name="Gladieux P."/>
            <person name="Thoren M.H."/>
            <person name="Johannesson H."/>
        </authorList>
    </citation>
    <scope>NUCLEOTIDE SEQUENCE</scope>
    <source>
        <strain evidence="14">8032-3</strain>
    </source>
</reference>
<dbReference type="CDD" id="cd18793">
    <property type="entry name" value="SF2_C_SNF"/>
    <property type="match status" value="1"/>
</dbReference>
<feature type="region of interest" description="Disordered" evidence="10">
    <location>
        <begin position="1"/>
        <end position="90"/>
    </location>
</feature>
<evidence type="ECO:0000256" key="10">
    <source>
        <dbReference type="SAM" id="MobiDB-lite"/>
    </source>
</evidence>
<feature type="region of interest" description="Disordered" evidence="10">
    <location>
        <begin position="882"/>
        <end position="930"/>
    </location>
</feature>
<dbReference type="CDD" id="cd16449">
    <property type="entry name" value="RING-HC"/>
    <property type="match status" value="1"/>
</dbReference>
<dbReference type="GO" id="GO:0016787">
    <property type="term" value="F:hydrolase activity"/>
    <property type="evidence" value="ECO:0007669"/>
    <property type="project" value="UniProtKB-KW"/>
</dbReference>
<evidence type="ECO:0000256" key="4">
    <source>
        <dbReference type="ARBA" id="ARBA00022771"/>
    </source>
</evidence>
<evidence type="ECO:0000256" key="1">
    <source>
        <dbReference type="ARBA" id="ARBA00007025"/>
    </source>
</evidence>
<evidence type="ECO:0000259" key="13">
    <source>
        <dbReference type="PROSITE" id="PS51194"/>
    </source>
</evidence>
<dbReference type="RefSeq" id="XP_060284223.1">
    <property type="nucleotide sequence ID" value="XM_060425457.1"/>
</dbReference>
<evidence type="ECO:0000256" key="3">
    <source>
        <dbReference type="ARBA" id="ARBA00022741"/>
    </source>
</evidence>
<feature type="domain" description="RING-type" evidence="11">
    <location>
        <begin position="580"/>
        <end position="627"/>
    </location>
</feature>
<evidence type="ECO:0000256" key="9">
    <source>
        <dbReference type="PROSITE-ProRule" id="PRU00175"/>
    </source>
</evidence>
<keyword evidence="2" id="KW-0479">Metal-binding</keyword>
<dbReference type="GO" id="GO:0004386">
    <property type="term" value="F:helicase activity"/>
    <property type="evidence" value="ECO:0007669"/>
    <property type="project" value="UniProtKB-KW"/>
</dbReference>
<dbReference type="GO" id="GO:0005524">
    <property type="term" value="F:ATP binding"/>
    <property type="evidence" value="ECO:0007669"/>
    <property type="project" value="UniProtKB-KW"/>
</dbReference>
<dbReference type="InterPro" id="IPR000330">
    <property type="entry name" value="SNF2_N"/>
</dbReference>
<evidence type="ECO:0000259" key="12">
    <source>
        <dbReference type="PROSITE" id="PS51192"/>
    </source>
</evidence>
<dbReference type="SMART" id="SM00184">
    <property type="entry name" value="RING"/>
    <property type="match status" value="1"/>
</dbReference>
<evidence type="ECO:0000256" key="7">
    <source>
        <dbReference type="ARBA" id="ARBA00022833"/>
    </source>
</evidence>
<dbReference type="SUPFAM" id="SSF52540">
    <property type="entry name" value="P-loop containing nucleoside triphosphate hydrolases"/>
    <property type="match status" value="2"/>
</dbReference>
<dbReference type="InterPro" id="IPR050628">
    <property type="entry name" value="SNF2_RAD54_helicase_TF"/>
</dbReference>
<evidence type="ECO:0000259" key="11">
    <source>
        <dbReference type="PROSITE" id="PS50089"/>
    </source>
</evidence>
<dbReference type="InterPro" id="IPR018957">
    <property type="entry name" value="Znf_C3HC4_RING-type"/>
</dbReference>
<evidence type="ECO:0000256" key="2">
    <source>
        <dbReference type="ARBA" id="ARBA00022723"/>
    </source>
</evidence>
<comment type="caution">
    <text evidence="14">The sequence shown here is derived from an EMBL/GenBank/DDBJ whole genome shotgun (WGS) entry which is preliminary data.</text>
</comment>
<dbReference type="GO" id="GO:0008270">
    <property type="term" value="F:zinc ion binding"/>
    <property type="evidence" value="ECO:0007669"/>
    <property type="project" value="UniProtKB-KW"/>
</dbReference>
<feature type="region of interest" description="Disordered" evidence="10">
    <location>
        <begin position="982"/>
        <end position="1019"/>
    </location>
</feature>
<dbReference type="InterPro" id="IPR013083">
    <property type="entry name" value="Znf_RING/FYVE/PHD"/>
</dbReference>
<dbReference type="SUPFAM" id="SSF57850">
    <property type="entry name" value="RING/U-box"/>
    <property type="match status" value="1"/>
</dbReference>
<dbReference type="GO" id="GO:0005634">
    <property type="term" value="C:nucleus"/>
    <property type="evidence" value="ECO:0007669"/>
    <property type="project" value="TreeGrafter"/>
</dbReference>
<dbReference type="Gene3D" id="3.40.50.10810">
    <property type="entry name" value="Tandem AAA-ATPase domain"/>
    <property type="match status" value="1"/>
</dbReference>
<dbReference type="SMART" id="SM00487">
    <property type="entry name" value="DEXDc"/>
    <property type="match status" value="1"/>
</dbReference>
<keyword evidence="4 9" id="KW-0863">Zinc-finger</keyword>
<keyword evidence="3" id="KW-0547">Nucleotide-binding</keyword>
<feature type="domain" description="Helicase ATP-binding" evidence="12">
    <location>
        <begin position="195"/>
        <end position="386"/>
    </location>
</feature>
<sequence>MTPGTALSEVDQPRHEREPEASGKHPGYVSSAREYWEQQYAELGAQDNEPLNNNGKRPVPADGPAKARAAKRPNYWNNKKKQKKGTSTTAEEAKLMRMLRDGDPLTARAALGEVPMPGALQAKTKGQQWQQMLVTIASNPNKRDTNVDKRILEEATKSFGAGMCTAQDGKWLLAGMKTALYNHQLVGVRWMLGQEFSRDGPFGGILADEMGLGKTIEVLATMSANLPTPEDIKAGRRTTLIVAPASAIAQWMSEAGRHCSWAKKILHYRASKGVDKSIWLDTDIMITSYNEVAAAFPSDETLKRIAGMKLNDEEWTEAFDHALGELFSTEFFRVVLDEAHAIKNQLTRTSKACMQLSARYRWAVTGTPLINSVDELYPYMKFIGAHWAGDYDEFKRKFGDIDDDTVLERLSAVVPSIMLRRRVNDEFMGRPILEIPKTHSVENVWVDLSVEERLIYRRRLESRFSDNIKSHIKAGTAKSRIRTYFAYLTRLRQAIAHPFLLEGALSENFTLEDFRWLRNQLKKHGGKTPLHQQIGRWVDTEFESRDDSGEFGEGRFGQEFDMNSQLEDAERSKTTADLLCRLCYEIPQQASITECGHVFCRECIRARGESARQNGLTRVATFDCPTCGCIIDGQPALLENPEPLPDLPEPAVPGPSSGKKKEKRAKRERKLGDDEHLFQPRSKGKSKWLEDCDKKWPKEAVVPSAKTTAVKSQILRWQAEAPKDKIIIFVQWKEVACILGRMLSEENIKFLYYFGGSTLEARNKAVTAFHSQEEFGVMIASVKAGGVALNLTCANRVILVDQWWNSAAERQAFGRVHRIGQKKPTYFVKMLTKNTIDERLADMQAEKDKAIAATLREDEAHKPPLKLEEIMRLFGHTMENELGEDLGEDDDYDHGEEVGSGEEDDAGGDIGDLDEEDSGAPRKDNAGLLEDVNGDLWEEVAGDHVEDDAGELYEQNTGELYELDNGDIWDGQQLDFQDAFEDSLDGSQHGSDYDAEDVLGEPVEQREESVESEISEEDA</sequence>
<dbReference type="Pfam" id="PF00176">
    <property type="entry name" value="SNF2-rel_dom"/>
    <property type="match status" value="1"/>
</dbReference>
<feature type="compositionally biased region" description="Basic and acidic residues" evidence="10">
    <location>
        <begin position="11"/>
        <end position="23"/>
    </location>
</feature>
<dbReference type="Gene3D" id="3.30.40.10">
    <property type="entry name" value="Zinc/RING finger domain, C3HC4 (zinc finger)"/>
    <property type="match status" value="1"/>
</dbReference>
<feature type="domain" description="Helicase C-terminal" evidence="13">
    <location>
        <begin position="709"/>
        <end position="871"/>
    </location>
</feature>
<dbReference type="GeneID" id="85308644"/>
<name>A0AAJ0C140_9PEZI</name>
<dbReference type="InterPro" id="IPR017907">
    <property type="entry name" value="Znf_RING_CS"/>
</dbReference>
<keyword evidence="15" id="KW-1185">Reference proteome</keyword>
<feature type="compositionally biased region" description="Pro residues" evidence="10">
    <location>
        <begin position="642"/>
        <end position="653"/>
    </location>
</feature>
<evidence type="ECO:0000256" key="6">
    <source>
        <dbReference type="ARBA" id="ARBA00022806"/>
    </source>
</evidence>
<keyword evidence="5" id="KW-0378">Hydrolase</keyword>
<evidence type="ECO:0000256" key="8">
    <source>
        <dbReference type="ARBA" id="ARBA00022840"/>
    </source>
</evidence>
<protein>
    <submittedName>
        <fullName evidence="14">SNF2 family N-terminal domain-containing protein</fullName>
    </submittedName>
</protein>
<dbReference type="InterPro" id="IPR049730">
    <property type="entry name" value="SNF2/RAD54-like_C"/>
</dbReference>
<feature type="compositionally biased region" description="Acidic residues" evidence="10">
    <location>
        <begin position="1010"/>
        <end position="1019"/>
    </location>
</feature>
<dbReference type="InterPro" id="IPR027417">
    <property type="entry name" value="P-loop_NTPase"/>
</dbReference>
<dbReference type="InterPro" id="IPR038718">
    <property type="entry name" value="SNF2-like_sf"/>
</dbReference>
<feature type="compositionally biased region" description="Acidic residues" evidence="10">
    <location>
        <begin position="882"/>
        <end position="918"/>
    </location>
</feature>
<dbReference type="Gene3D" id="3.40.50.300">
    <property type="entry name" value="P-loop containing nucleotide triphosphate hydrolases"/>
    <property type="match status" value="1"/>
</dbReference>
<dbReference type="InterPro" id="IPR001841">
    <property type="entry name" value="Znf_RING"/>
</dbReference>
<feature type="compositionally biased region" description="Basic residues" evidence="10">
    <location>
        <begin position="658"/>
        <end position="669"/>
    </location>
</feature>
<dbReference type="PROSITE" id="PS00518">
    <property type="entry name" value="ZF_RING_1"/>
    <property type="match status" value="1"/>
</dbReference>
<evidence type="ECO:0000256" key="5">
    <source>
        <dbReference type="ARBA" id="ARBA00022801"/>
    </source>
</evidence>
<dbReference type="PROSITE" id="PS51194">
    <property type="entry name" value="HELICASE_CTER"/>
    <property type="match status" value="1"/>
</dbReference>
<feature type="region of interest" description="Disordered" evidence="10">
    <location>
        <begin position="640"/>
        <end position="679"/>
    </location>
</feature>
<evidence type="ECO:0000313" key="14">
    <source>
        <dbReference type="EMBL" id="KAK1768010.1"/>
    </source>
</evidence>
<organism evidence="14 15">
    <name type="scientific">Phialemonium atrogriseum</name>
    <dbReference type="NCBI Taxonomy" id="1093897"/>
    <lineage>
        <taxon>Eukaryota</taxon>
        <taxon>Fungi</taxon>
        <taxon>Dikarya</taxon>
        <taxon>Ascomycota</taxon>
        <taxon>Pezizomycotina</taxon>
        <taxon>Sordariomycetes</taxon>
        <taxon>Sordariomycetidae</taxon>
        <taxon>Cephalothecales</taxon>
        <taxon>Cephalothecaceae</taxon>
        <taxon>Phialemonium</taxon>
    </lineage>
</organism>
<dbReference type="SMART" id="SM00490">
    <property type="entry name" value="HELICc"/>
    <property type="match status" value="1"/>
</dbReference>
<dbReference type="GO" id="GO:0006281">
    <property type="term" value="P:DNA repair"/>
    <property type="evidence" value="ECO:0007669"/>
    <property type="project" value="TreeGrafter"/>
</dbReference>
<dbReference type="PANTHER" id="PTHR45626">
    <property type="entry name" value="TRANSCRIPTION TERMINATION FACTOR 2-RELATED"/>
    <property type="match status" value="1"/>
</dbReference>
<dbReference type="Pfam" id="PF00271">
    <property type="entry name" value="Helicase_C"/>
    <property type="match status" value="1"/>
</dbReference>
<dbReference type="EMBL" id="MU839006">
    <property type="protein sequence ID" value="KAK1768010.1"/>
    <property type="molecule type" value="Genomic_DNA"/>
</dbReference>
<keyword evidence="7" id="KW-0862">Zinc</keyword>
<dbReference type="GO" id="GO:0008094">
    <property type="term" value="F:ATP-dependent activity, acting on DNA"/>
    <property type="evidence" value="ECO:0007669"/>
    <property type="project" value="TreeGrafter"/>
</dbReference>
<dbReference type="PROSITE" id="PS51192">
    <property type="entry name" value="HELICASE_ATP_BIND_1"/>
    <property type="match status" value="1"/>
</dbReference>
<dbReference type="CDD" id="cd18008">
    <property type="entry name" value="DEXDc_SHPRH-like"/>
    <property type="match status" value="1"/>
</dbReference>
<dbReference type="InterPro" id="IPR001650">
    <property type="entry name" value="Helicase_C-like"/>
</dbReference>
<keyword evidence="6" id="KW-0347">Helicase</keyword>
<proteinExistence type="inferred from homology"/>
<keyword evidence="8" id="KW-0067">ATP-binding</keyword>
<dbReference type="PANTHER" id="PTHR45626:SF17">
    <property type="entry name" value="HELICASE-LIKE TRANSCRIPTION FACTOR"/>
    <property type="match status" value="1"/>
</dbReference>
<dbReference type="AlphaFoldDB" id="A0AAJ0C140"/>